<feature type="non-terminal residue" evidence="2">
    <location>
        <position position="87"/>
    </location>
</feature>
<gene>
    <name evidence="2" type="primary">ORF1292</name>
</gene>
<proteinExistence type="predicted"/>
<feature type="non-terminal residue" evidence="2">
    <location>
        <position position="1"/>
    </location>
</feature>
<reference evidence="2" key="1">
    <citation type="submission" date="2014-12" db="EMBL/GenBank/DDBJ databases">
        <title>Insight into the proteome of Arion vulgaris.</title>
        <authorList>
            <person name="Aradska J."/>
            <person name="Bulat T."/>
            <person name="Smidak R."/>
            <person name="Sarate P."/>
            <person name="Gangsoo J."/>
            <person name="Sialana F."/>
            <person name="Bilban M."/>
            <person name="Lubec G."/>
        </authorList>
    </citation>
    <scope>NUCLEOTIDE SEQUENCE</scope>
    <source>
        <tissue evidence="2">Skin</tissue>
    </source>
</reference>
<dbReference type="EMBL" id="HACG01000537">
    <property type="protein sequence ID" value="CEK47402.1"/>
    <property type="molecule type" value="Transcribed_RNA"/>
</dbReference>
<name>A0A0B6XTQ8_9EUPU</name>
<dbReference type="AlphaFoldDB" id="A0A0B6XTQ8"/>
<protein>
    <submittedName>
        <fullName evidence="2">Uncharacterized protein</fullName>
    </submittedName>
</protein>
<organism evidence="2">
    <name type="scientific">Arion vulgaris</name>
    <dbReference type="NCBI Taxonomy" id="1028688"/>
    <lineage>
        <taxon>Eukaryota</taxon>
        <taxon>Metazoa</taxon>
        <taxon>Spiralia</taxon>
        <taxon>Lophotrochozoa</taxon>
        <taxon>Mollusca</taxon>
        <taxon>Gastropoda</taxon>
        <taxon>Heterobranchia</taxon>
        <taxon>Euthyneura</taxon>
        <taxon>Panpulmonata</taxon>
        <taxon>Eupulmonata</taxon>
        <taxon>Stylommatophora</taxon>
        <taxon>Helicina</taxon>
        <taxon>Arionoidea</taxon>
        <taxon>Arionidae</taxon>
        <taxon>Arion</taxon>
    </lineage>
</organism>
<sequence>ALVMEGTVDQPPEIVQESMKVTIEQDKVILVTNYTQTDSYDMRVPDTATHHVHIMATQTESTHVMATQTESTELEPSRAEPANMKSA</sequence>
<feature type="compositionally biased region" description="Polar residues" evidence="1">
    <location>
        <begin position="59"/>
        <end position="71"/>
    </location>
</feature>
<evidence type="ECO:0000313" key="2">
    <source>
        <dbReference type="EMBL" id="CEK47402.1"/>
    </source>
</evidence>
<feature type="region of interest" description="Disordered" evidence="1">
    <location>
        <begin position="59"/>
        <end position="87"/>
    </location>
</feature>
<evidence type="ECO:0000256" key="1">
    <source>
        <dbReference type="SAM" id="MobiDB-lite"/>
    </source>
</evidence>
<accession>A0A0B6XTQ8</accession>